<dbReference type="EMBL" id="SLWX01000006">
    <property type="protein sequence ID" value="TCO75860.1"/>
    <property type="molecule type" value="Genomic_DNA"/>
</dbReference>
<keyword evidence="6" id="KW-1185">Reference proteome</keyword>
<dbReference type="Pfam" id="PF15902">
    <property type="entry name" value="Sortilin-Vps10"/>
    <property type="match status" value="1"/>
</dbReference>
<dbReference type="Gene3D" id="2.130.10.10">
    <property type="entry name" value="YVTN repeat-like/Quinoprotein amine dehydrogenase"/>
    <property type="match status" value="3"/>
</dbReference>
<dbReference type="AlphaFoldDB" id="A0A4V2SBK7"/>
<evidence type="ECO:0000256" key="1">
    <source>
        <dbReference type="ARBA" id="ARBA00022737"/>
    </source>
</evidence>
<dbReference type="InterPro" id="IPR015943">
    <property type="entry name" value="WD40/YVTN_repeat-like_dom_sf"/>
</dbReference>
<dbReference type="SUPFAM" id="SSF110296">
    <property type="entry name" value="Oligoxyloglucan reducing end-specific cellobiohydrolase"/>
    <property type="match status" value="1"/>
</dbReference>
<dbReference type="InterPro" id="IPR052025">
    <property type="entry name" value="Xyloglucanase_GH74"/>
</dbReference>
<organism evidence="5 6">
    <name type="scientific">Chromatocurvus halotolerans</name>
    <dbReference type="NCBI Taxonomy" id="1132028"/>
    <lineage>
        <taxon>Bacteria</taxon>
        <taxon>Pseudomonadati</taxon>
        <taxon>Pseudomonadota</taxon>
        <taxon>Gammaproteobacteria</taxon>
        <taxon>Cellvibrionales</taxon>
        <taxon>Halieaceae</taxon>
        <taxon>Chromatocurvus</taxon>
    </lineage>
</organism>
<dbReference type="InterPro" id="IPR036278">
    <property type="entry name" value="Sialidase_sf"/>
</dbReference>
<accession>A0A4V2SBK7</accession>
<feature type="coiled-coil region" evidence="2">
    <location>
        <begin position="902"/>
        <end position="940"/>
    </location>
</feature>
<dbReference type="PANTHER" id="PTHR43739">
    <property type="entry name" value="XYLOGLUCANASE (EUROFUNG)"/>
    <property type="match status" value="1"/>
</dbReference>
<dbReference type="Proteomes" id="UP000294980">
    <property type="component" value="Unassembled WGS sequence"/>
</dbReference>
<proteinExistence type="predicted"/>
<feature type="chain" id="PRO_5020754055" evidence="3">
    <location>
        <begin position="22"/>
        <end position="1001"/>
    </location>
</feature>
<evidence type="ECO:0000256" key="2">
    <source>
        <dbReference type="SAM" id="Coils"/>
    </source>
</evidence>
<dbReference type="GO" id="GO:0010411">
    <property type="term" value="P:xyloglucan metabolic process"/>
    <property type="evidence" value="ECO:0007669"/>
    <property type="project" value="TreeGrafter"/>
</dbReference>
<dbReference type="SUPFAM" id="SSF50939">
    <property type="entry name" value="Sialidases"/>
    <property type="match status" value="2"/>
</dbReference>
<evidence type="ECO:0000259" key="4">
    <source>
        <dbReference type="Pfam" id="PF15902"/>
    </source>
</evidence>
<evidence type="ECO:0000256" key="3">
    <source>
        <dbReference type="SAM" id="SignalP"/>
    </source>
</evidence>
<name>A0A4V2SBK7_9GAMM</name>
<evidence type="ECO:0000313" key="5">
    <source>
        <dbReference type="EMBL" id="TCO75860.1"/>
    </source>
</evidence>
<feature type="domain" description="Sortilin N-terminal" evidence="4">
    <location>
        <begin position="63"/>
        <end position="195"/>
    </location>
</feature>
<dbReference type="CDD" id="cd15482">
    <property type="entry name" value="Sialidase_non-viral"/>
    <property type="match status" value="1"/>
</dbReference>
<gene>
    <name evidence="5" type="ORF">EV688_10650</name>
</gene>
<protein>
    <submittedName>
        <fullName evidence="5">Photosystem II stability/assembly factor-like uncharacterized protein</fullName>
    </submittedName>
</protein>
<keyword evidence="1" id="KW-0677">Repeat</keyword>
<evidence type="ECO:0000313" key="6">
    <source>
        <dbReference type="Proteomes" id="UP000294980"/>
    </source>
</evidence>
<sequence>MVNPLKIVIGASLALHSLWLAAEPLDALEFRNLGPTRGGRVTAVGGTVAEQGTFYLGASGGGVWKSTDYGTTWNNVSDGFFASPSIGAIAVSQNDSNILFVGTGSEGLRSNVIPGKGVYKSVDGGRNWMHVGLEKTAHIGAVEIDPRNNNTVWVAAVGNAFAPNEERGVYKTTDGGRNWERVLHVSDRVGFADVELLPGSPDVVFATAWRAERKPWTIISGGEQEEGGLYKSDDGGASWRRVDKGLPQGLIGRMDLAVSPDDSRIVYVLVEAPDDEGGLYRSEDQGESFTQVSSKSTLRARPFYFGRVEANPHNADEVHVMSVRHSRSRDGGNTWELLPTPHGDNHDLWFNPEEPGLFIQANDGGANVTHNDGASWSTQFNQPTVEVYQVEVDDQYPYWLYAGQQDNGSTIAVPSSSPYSVQNSVAWLIETGGCETGPAVPKPGNHNIVYANCKGRFGVFDKRTGTERSYYVGAANMYGHNPKDLRYRFQRVSPIHVSPHDPDTVYHASQFVHRTRDDGVTWETISPDLTAFEADKQVISGSPITRDITGEEFYSTIYSLRESALEPGLIWVGANDGPVHVTRDNGDSWQDVTPRNLPSGGRIDSVEPSPHDPAVAYITSLRYQLGDPKPYIYRTDDFGKSWTLLSDGNGIPADHPVRVVRADPLRPGLLYAGTELGLFVSFDDGGSWQSFQQNLPITPITDIKLHRGDLVLSTMGRGFWVLDQVSVLSQQPLPQADDTPVLFASQETVRYRQNMRGYDPEAIPQFPEPSAIIDYQLPEGYSGAVQLEIVAADGTVVNAFRSEDASEEAVVEDSMALNETRVLDTADLTVNPGLNRFHWDMRHRGAWHADKDKRFRGGPMARPGNYTLRLHAGDEVLEQPLTLVVDPRVLEQGVTPEHIDAQVALQLRIVELQSEARRLTDELETEREDLDADTARAEQIDAALAELTMAEGTYMQPMLVDQIGYLGYMLRGADQEPGADALERFEELAEQLEQVRTKVQS</sequence>
<feature type="signal peptide" evidence="3">
    <location>
        <begin position="1"/>
        <end position="21"/>
    </location>
</feature>
<keyword evidence="3" id="KW-0732">Signal</keyword>
<reference evidence="5 6" key="1">
    <citation type="submission" date="2019-03" db="EMBL/GenBank/DDBJ databases">
        <title>Genomic Encyclopedia of Type Strains, Phase IV (KMG-IV): sequencing the most valuable type-strain genomes for metagenomic binning, comparative biology and taxonomic classification.</title>
        <authorList>
            <person name="Goeker M."/>
        </authorList>
    </citation>
    <scope>NUCLEOTIDE SEQUENCE [LARGE SCALE GENOMIC DNA]</scope>
    <source>
        <strain evidence="5 6">DSM 23344</strain>
    </source>
</reference>
<comment type="caution">
    <text evidence="5">The sequence shown here is derived from an EMBL/GenBank/DDBJ whole genome shotgun (WGS) entry which is preliminary data.</text>
</comment>
<dbReference type="InterPro" id="IPR031778">
    <property type="entry name" value="Sortilin_N"/>
</dbReference>
<dbReference type="PANTHER" id="PTHR43739:SF5">
    <property type="entry name" value="EXO-ALPHA-SIALIDASE"/>
    <property type="match status" value="1"/>
</dbReference>
<keyword evidence="2" id="KW-0175">Coiled coil</keyword>